<name>A0A915NIT9_9BILA</name>
<dbReference type="WBParaSite" id="scf7180000417842.g1836">
    <property type="protein sequence ID" value="scf7180000417842.g1836"/>
    <property type="gene ID" value="scf7180000417842.g1836"/>
</dbReference>
<accession>A0A915NIT9</accession>
<sequence>APEYFGEAAMRQYDSNPAYSYYNNGYYGPSRTLPYRNYGGVSGPMGGGGVFPYSRYYNRASIPFISNTNFEFSQKIKANAPEYFGEAAMRQYDSNPAYSYYNNGYYGPSRYFRNYYRTLPYRNYGGVSGPMGGGVFPYSRYYNRASIPFISNTNFGGFYNGRGNDWI</sequence>
<dbReference type="Proteomes" id="UP000887560">
    <property type="component" value="Unplaced"/>
</dbReference>
<keyword evidence="1" id="KW-1185">Reference proteome</keyword>
<reference evidence="2" key="1">
    <citation type="submission" date="2022-11" db="UniProtKB">
        <authorList>
            <consortium name="WormBaseParasite"/>
        </authorList>
    </citation>
    <scope>IDENTIFICATION</scope>
</reference>
<organism evidence="1 2">
    <name type="scientific">Meloidogyne floridensis</name>
    <dbReference type="NCBI Taxonomy" id="298350"/>
    <lineage>
        <taxon>Eukaryota</taxon>
        <taxon>Metazoa</taxon>
        <taxon>Ecdysozoa</taxon>
        <taxon>Nematoda</taxon>
        <taxon>Chromadorea</taxon>
        <taxon>Rhabditida</taxon>
        <taxon>Tylenchina</taxon>
        <taxon>Tylenchomorpha</taxon>
        <taxon>Tylenchoidea</taxon>
        <taxon>Meloidogynidae</taxon>
        <taxon>Meloidogyninae</taxon>
        <taxon>Meloidogyne</taxon>
    </lineage>
</organism>
<proteinExistence type="predicted"/>
<dbReference type="AlphaFoldDB" id="A0A915NIT9"/>
<evidence type="ECO:0000313" key="1">
    <source>
        <dbReference type="Proteomes" id="UP000887560"/>
    </source>
</evidence>
<evidence type="ECO:0000313" key="2">
    <source>
        <dbReference type="WBParaSite" id="scf7180000417842.g1836"/>
    </source>
</evidence>
<protein>
    <submittedName>
        <fullName evidence="2">Uncharacterized protein</fullName>
    </submittedName>
</protein>